<evidence type="ECO:0000313" key="3">
    <source>
        <dbReference type="Proteomes" id="UP000003299"/>
    </source>
</evidence>
<dbReference type="EMBL" id="AEQV01000037">
    <property type="protein sequence ID" value="EGD10251.1"/>
    <property type="molecule type" value="Genomic_DNA"/>
</dbReference>
<evidence type="ECO:0000256" key="1">
    <source>
        <dbReference type="SAM" id="MobiDB-lite"/>
    </source>
</evidence>
<organism evidence="2 3">
    <name type="scientific">Xanthomonas vesicatoria ATCC 35937</name>
    <dbReference type="NCBI Taxonomy" id="925775"/>
    <lineage>
        <taxon>Bacteria</taxon>
        <taxon>Pseudomonadati</taxon>
        <taxon>Pseudomonadota</taxon>
        <taxon>Gammaproteobacteria</taxon>
        <taxon>Lysobacterales</taxon>
        <taxon>Lysobacteraceae</taxon>
        <taxon>Xanthomonas</taxon>
    </lineage>
</organism>
<protein>
    <submittedName>
        <fullName evidence="2">Uncharacterized protein</fullName>
    </submittedName>
</protein>
<name>F0BBF8_9XANT</name>
<feature type="region of interest" description="Disordered" evidence="1">
    <location>
        <begin position="47"/>
        <end position="66"/>
    </location>
</feature>
<reference evidence="2 3" key="1">
    <citation type="journal article" date="2011" name="BMC Genomics">
        <title>Comparative genomics reveals diversity among xanthomonads infecting tomato and pepper.</title>
        <authorList>
            <person name="Potnis N."/>
            <person name="Krasileva K."/>
            <person name="Chow V."/>
            <person name="Almeida N.F."/>
            <person name="Patil P.B."/>
            <person name="Ryan R.P."/>
            <person name="Sharlach M."/>
            <person name="Behlau F."/>
            <person name="Dow J.M."/>
            <person name="Momol M.T."/>
            <person name="White F.F."/>
            <person name="Preston J.F."/>
            <person name="Vinatzer B.A."/>
            <person name="Koebnik R."/>
            <person name="Setubal J.C."/>
            <person name="Norman D.J."/>
            <person name="Staskawicz B.J."/>
            <person name="Jones J.B."/>
        </authorList>
    </citation>
    <scope>NUCLEOTIDE SEQUENCE [LARGE SCALE GENOMIC DNA]</scope>
    <source>
        <strain evidence="2 3">ATCC 35937</strain>
    </source>
</reference>
<dbReference type="AlphaFoldDB" id="F0BBF8"/>
<sequence>MAPLVWLQYDVGGVDSWIGALGGRVAEDGFQRALGFDQKPIERAVQSGRGGLGHGPILAPDRSAAN</sequence>
<evidence type="ECO:0000313" key="2">
    <source>
        <dbReference type="EMBL" id="EGD10251.1"/>
    </source>
</evidence>
<proteinExistence type="predicted"/>
<comment type="caution">
    <text evidence="2">The sequence shown here is derived from an EMBL/GenBank/DDBJ whole genome shotgun (WGS) entry which is preliminary data.</text>
</comment>
<gene>
    <name evidence="2" type="ORF">XVE_1428</name>
</gene>
<accession>F0BBF8</accession>
<dbReference type="Proteomes" id="UP000003299">
    <property type="component" value="Unassembled WGS sequence"/>
</dbReference>